<dbReference type="RefSeq" id="WP_129225342.1">
    <property type="nucleotide sequence ID" value="NZ_SDOZ01000002.1"/>
</dbReference>
<keyword evidence="10" id="KW-1185">Reference proteome</keyword>
<feature type="transmembrane region" description="Helical" evidence="7">
    <location>
        <begin position="137"/>
        <end position="157"/>
    </location>
</feature>
<feature type="transmembrane region" description="Helical" evidence="7">
    <location>
        <begin position="197"/>
        <end position="219"/>
    </location>
</feature>
<keyword evidence="6 7" id="KW-0472">Membrane</keyword>
<dbReference type="SUPFAM" id="SSF161098">
    <property type="entry name" value="MetI-like"/>
    <property type="match status" value="1"/>
</dbReference>
<evidence type="ECO:0000256" key="4">
    <source>
        <dbReference type="ARBA" id="ARBA00022692"/>
    </source>
</evidence>
<evidence type="ECO:0000256" key="3">
    <source>
        <dbReference type="ARBA" id="ARBA00022475"/>
    </source>
</evidence>
<proteinExistence type="inferred from homology"/>
<dbReference type="CDD" id="cd06261">
    <property type="entry name" value="TM_PBP2"/>
    <property type="match status" value="1"/>
</dbReference>
<dbReference type="GO" id="GO:0005886">
    <property type="term" value="C:plasma membrane"/>
    <property type="evidence" value="ECO:0007669"/>
    <property type="project" value="UniProtKB-SubCell"/>
</dbReference>
<dbReference type="InterPro" id="IPR035906">
    <property type="entry name" value="MetI-like_sf"/>
</dbReference>
<feature type="transmembrane region" description="Helical" evidence="7">
    <location>
        <begin position="292"/>
        <end position="312"/>
    </location>
</feature>
<dbReference type="OrthoDB" id="2637002at2"/>
<dbReference type="AlphaFoldDB" id="A0A4Q2KF08"/>
<protein>
    <submittedName>
        <fullName evidence="9">Sugar ABC transporter permease</fullName>
    </submittedName>
</protein>
<comment type="subcellular location">
    <subcellularLocation>
        <location evidence="1 7">Cell membrane</location>
        <topology evidence="1 7">Multi-pass membrane protein</topology>
    </subcellularLocation>
</comment>
<dbReference type="InterPro" id="IPR050809">
    <property type="entry name" value="UgpAE/MalFG_permease"/>
</dbReference>
<keyword evidence="4 7" id="KW-0812">Transmembrane</keyword>
<evidence type="ECO:0000256" key="2">
    <source>
        <dbReference type="ARBA" id="ARBA00022448"/>
    </source>
</evidence>
<reference evidence="9 10" key="1">
    <citation type="journal article" date="2019" name="Gut">
        <title>Antibiotics-induced monodominance of a novel gut bacterial order.</title>
        <authorList>
            <person name="Hildebrand F."/>
            <person name="Moitinho-Silva L."/>
            <person name="Blasche S."/>
            <person name="Jahn M.T."/>
            <person name="Gossmann T.I."/>
            <person name="Heuerta-Cepas J."/>
            <person name="Hercog R."/>
            <person name="Luetge M."/>
            <person name="Bahram M."/>
            <person name="Pryszlak A."/>
            <person name="Alves R.J."/>
            <person name="Waszak S.M."/>
            <person name="Zhu A."/>
            <person name="Ye L."/>
            <person name="Costea P.I."/>
            <person name="Aalvink S."/>
            <person name="Belzer C."/>
            <person name="Forslund S.K."/>
            <person name="Sunagawa S."/>
            <person name="Hentschel U."/>
            <person name="Merten C."/>
            <person name="Patil K.R."/>
            <person name="Benes V."/>
            <person name="Bork P."/>
        </authorList>
    </citation>
    <scope>NUCLEOTIDE SEQUENCE [LARGE SCALE GENOMIC DNA]</scope>
    <source>
        <strain evidence="9 10">HDS1380</strain>
    </source>
</reference>
<dbReference type="PANTHER" id="PTHR43227">
    <property type="entry name" value="BLL4140 PROTEIN"/>
    <property type="match status" value="1"/>
</dbReference>
<keyword evidence="5 7" id="KW-1133">Transmembrane helix</keyword>
<dbReference type="Gene3D" id="1.10.3720.10">
    <property type="entry name" value="MetI-like"/>
    <property type="match status" value="1"/>
</dbReference>
<dbReference type="Pfam" id="PF00528">
    <property type="entry name" value="BPD_transp_1"/>
    <property type="match status" value="1"/>
</dbReference>
<keyword evidence="3" id="KW-1003">Cell membrane</keyword>
<comment type="caution">
    <text evidence="9">The sequence shown here is derived from an EMBL/GenBank/DDBJ whole genome shotgun (WGS) entry which is preliminary data.</text>
</comment>
<feature type="transmembrane region" description="Helical" evidence="7">
    <location>
        <begin position="105"/>
        <end position="125"/>
    </location>
</feature>
<evidence type="ECO:0000256" key="6">
    <source>
        <dbReference type="ARBA" id="ARBA00023136"/>
    </source>
</evidence>
<dbReference type="Proteomes" id="UP000291269">
    <property type="component" value="Unassembled WGS sequence"/>
</dbReference>
<comment type="similarity">
    <text evidence="7">Belongs to the binding-protein-dependent transport system permease family.</text>
</comment>
<evidence type="ECO:0000256" key="1">
    <source>
        <dbReference type="ARBA" id="ARBA00004651"/>
    </source>
</evidence>
<keyword evidence="2 7" id="KW-0813">Transport</keyword>
<dbReference type="GO" id="GO:0055085">
    <property type="term" value="P:transmembrane transport"/>
    <property type="evidence" value="ECO:0007669"/>
    <property type="project" value="InterPro"/>
</dbReference>
<organism evidence="9 10">
    <name type="scientific">Candidatus Borkfalkia ceftriaxoniphila</name>
    <dbReference type="NCBI Taxonomy" id="2508949"/>
    <lineage>
        <taxon>Bacteria</taxon>
        <taxon>Bacillati</taxon>
        <taxon>Bacillota</taxon>
        <taxon>Clostridia</taxon>
        <taxon>Christensenellales</taxon>
        <taxon>Christensenellaceae</taxon>
        <taxon>Candidatus Borkfalkia</taxon>
    </lineage>
</organism>
<evidence type="ECO:0000259" key="8">
    <source>
        <dbReference type="PROSITE" id="PS50928"/>
    </source>
</evidence>
<sequence length="326" mass="36745">MKQHKKFFGSDGLEYALSEPPLKKRVTVSFQKYWLIYLLILPGVVSLIVFAYGPMLLQFIMSFTDYRLIDGIFGSDWVWFANFKSLFTELPEIGRLITNTLVISFYYFIAGFFPSLVLAVMLFDLSSSKLRKVSQTIVYIPYFFSWVIVYGICYGLLSNTGILNSIITGLGGKRVDFLLNANYIRTILVVTYIWKQVGWGTIIYLAAMLSIDVTLYDVAKLDGCGPIRRTFVITLPGIKNITVFLLVLALGGILNGGNTEQILLFYSPATWSKADTIGTWMYREGLRNPDQFSVAAALSFLQATIGMILVLISNKLSTKYAKISIW</sequence>
<feature type="domain" description="ABC transmembrane type-1" evidence="8">
    <location>
        <begin position="97"/>
        <end position="313"/>
    </location>
</feature>
<dbReference type="EMBL" id="SDOZ01000002">
    <property type="protein sequence ID" value="RXZ62042.1"/>
    <property type="molecule type" value="Genomic_DNA"/>
</dbReference>
<gene>
    <name evidence="9" type="ORF">ESZ91_06530</name>
</gene>
<feature type="transmembrane region" description="Helical" evidence="7">
    <location>
        <begin position="231"/>
        <end position="254"/>
    </location>
</feature>
<feature type="transmembrane region" description="Helical" evidence="7">
    <location>
        <begin position="33"/>
        <end position="53"/>
    </location>
</feature>
<evidence type="ECO:0000313" key="9">
    <source>
        <dbReference type="EMBL" id="RXZ62042.1"/>
    </source>
</evidence>
<evidence type="ECO:0000256" key="5">
    <source>
        <dbReference type="ARBA" id="ARBA00022989"/>
    </source>
</evidence>
<evidence type="ECO:0000256" key="7">
    <source>
        <dbReference type="RuleBase" id="RU363032"/>
    </source>
</evidence>
<evidence type="ECO:0000313" key="10">
    <source>
        <dbReference type="Proteomes" id="UP000291269"/>
    </source>
</evidence>
<dbReference type="PROSITE" id="PS50928">
    <property type="entry name" value="ABC_TM1"/>
    <property type="match status" value="1"/>
</dbReference>
<accession>A0A4Q2KF08</accession>
<name>A0A4Q2KF08_9FIRM</name>
<dbReference type="InterPro" id="IPR000515">
    <property type="entry name" value="MetI-like"/>
</dbReference>
<dbReference type="PANTHER" id="PTHR43227:SF11">
    <property type="entry name" value="BLL4140 PROTEIN"/>
    <property type="match status" value="1"/>
</dbReference>